<dbReference type="InterPro" id="IPR051692">
    <property type="entry name" value="OMP-like"/>
</dbReference>
<comment type="similarity">
    <text evidence="5">Belongs to the Omp25/RopB family.</text>
</comment>
<dbReference type="OrthoDB" id="9815357at2"/>
<protein>
    <submittedName>
        <fullName evidence="8">Outer membrane immunogenic protein/high affinity Mn2+ porin</fullName>
    </submittedName>
</protein>
<keyword evidence="4" id="KW-0998">Cell outer membrane</keyword>
<accession>A0A562LHD9</accession>
<reference evidence="8 9" key="1">
    <citation type="journal article" date="2015" name="Stand. Genomic Sci.">
        <title>Genomic Encyclopedia of Bacterial and Archaeal Type Strains, Phase III: the genomes of soil and plant-associated and newly described type strains.</title>
        <authorList>
            <person name="Whitman W.B."/>
            <person name="Woyke T."/>
            <person name="Klenk H.P."/>
            <person name="Zhou Y."/>
            <person name="Lilburn T.G."/>
            <person name="Beck B.J."/>
            <person name="De Vos P."/>
            <person name="Vandamme P."/>
            <person name="Eisen J.A."/>
            <person name="Garrity G."/>
            <person name="Hugenholtz P."/>
            <person name="Kyrpides N.C."/>
        </authorList>
    </citation>
    <scope>NUCLEOTIDE SEQUENCE [LARGE SCALE GENOMIC DNA]</scope>
    <source>
        <strain evidence="8 9">CGMCC 1.10947</strain>
    </source>
</reference>
<evidence type="ECO:0000256" key="2">
    <source>
        <dbReference type="ARBA" id="ARBA00022729"/>
    </source>
</evidence>
<evidence type="ECO:0000256" key="4">
    <source>
        <dbReference type="ARBA" id="ARBA00023237"/>
    </source>
</evidence>
<comment type="caution">
    <text evidence="8">The sequence shown here is derived from an EMBL/GenBank/DDBJ whole genome shotgun (WGS) entry which is preliminary data.</text>
</comment>
<dbReference type="EMBL" id="VLKL01000005">
    <property type="protein sequence ID" value="TWI07044.1"/>
    <property type="molecule type" value="Genomic_DNA"/>
</dbReference>
<evidence type="ECO:0000313" key="9">
    <source>
        <dbReference type="Proteomes" id="UP000317176"/>
    </source>
</evidence>
<keyword evidence="9" id="KW-1185">Reference proteome</keyword>
<dbReference type="Pfam" id="PF13505">
    <property type="entry name" value="OMP_b-brl"/>
    <property type="match status" value="1"/>
</dbReference>
<dbReference type="AlphaFoldDB" id="A0A562LHD9"/>
<gene>
    <name evidence="8" type="ORF">IQ17_02432</name>
</gene>
<feature type="chain" id="PRO_5022234002" evidence="6">
    <location>
        <begin position="28"/>
        <end position="282"/>
    </location>
</feature>
<dbReference type="SUPFAM" id="SSF56925">
    <property type="entry name" value="OMPA-like"/>
    <property type="match status" value="1"/>
</dbReference>
<sequence length="282" mass="29149">MTRRRSSLLPVLLALGLGALCATDAKAADIALKAPPAPPPVFSWTGFYAGVHAGYGTGDGNAASVDPSALLALFPGVNNATSTASAPFTLGVGQSGWLGGLQAGYNWQAGHMVAGVEADVSVSGIGGRASGAYALRPVFLVGDFDNYTGSVTVTQDIDYLGTLRGRLGYASNNWLLYATGGLAWAHVKASLDSSHARLTNNLLIAGFPGALDGHASASGYNLGYAVGGGGEWSFAPRWSLKAEYLYLYLGRQLSLSIPGTSMPASDIELHTLRIGLNRQFAP</sequence>
<dbReference type="PANTHER" id="PTHR34001:SF3">
    <property type="entry name" value="BLL7405 PROTEIN"/>
    <property type="match status" value="1"/>
</dbReference>
<dbReference type="Proteomes" id="UP000317176">
    <property type="component" value="Unassembled WGS sequence"/>
</dbReference>
<dbReference type="InterPro" id="IPR027385">
    <property type="entry name" value="Beta-barrel_OMP"/>
</dbReference>
<evidence type="ECO:0000256" key="6">
    <source>
        <dbReference type="SAM" id="SignalP"/>
    </source>
</evidence>
<dbReference type="Gene3D" id="2.40.160.20">
    <property type="match status" value="1"/>
</dbReference>
<organism evidence="8 9">
    <name type="scientific">Bradyrhizobium daqingense</name>
    <dbReference type="NCBI Taxonomy" id="993502"/>
    <lineage>
        <taxon>Bacteria</taxon>
        <taxon>Pseudomonadati</taxon>
        <taxon>Pseudomonadota</taxon>
        <taxon>Alphaproteobacteria</taxon>
        <taxon>Hyphomicrobiales</taxon>
        <taxon>Nitrobacteraceae</taxon>
        <taxon>Bradyrhizobium</taxon>
    </lineage>
</organism>
<evidence type="ECO:0000259" key="7">
    <source>
        <dbReference type="Pfam" id="PF13505"/>
    </source>
</evidence>
<keyword evidence="2 6" id="KW-0732">Signal</keyword>
<evidence type="ECO:0000256" key="5">
    <source>
        <dbReference type="ARBA" id="ARBA00038306"/>
    </source>
</evidence>
<feature type="signal peptide" evidence="6">
    <location>
        <begin position="1"/>
        <end position="27"/>
    </location>
</feature>
<dbReference type="RefSeq" id="WP_145630777.1">
    <property type="nucleotide sequence ID" value="NZ_CP088014.1"/>
</dbReference>
<proteinExistence type="inferred from homology"/>
<comment type="subcellular location">
    <subcellularLocation>
        <location evidence="1">Cell outer membrane</location>
    </subcellularLocation>
</comment>
<keyword evidence="3" id="KW-0472">Membrane</keyword>
<feature type="domain" description="Outer membrane protein beta-barrel" evidence="7">
    <location>
        <begin position="43"/>
        <end position="280"/>
    </location>
</feature>
<dbReference type="InterPro" id="IPR011250">
    <property type="entry name" value="OMP/PagP_B-barrel"/>
</dbReference>
<evidence type="ECO:0000256" key="1">
    <source>
        <dbReference type="ARBA" id="ARBA00004442"/>
    </source>
</evidence>
<evidence type="ECO:0000256" key="3">
    <source>
        <dbReference type="ARBA" id="ARBA00023136"/>
    </source>
</evidence>
<dbReference type="PANTHER" id="PTHR34001">
    <property type="entry name" value="BLL7405 PROTEIN"/>
    <property type="match status" value="1"/>
</dbReference>
<dbReference type="GO" id="GO:0009279">
    <property type="term" value="C:cell outer membrane"/>
    <property type="evidence" value="ECO:0007669"/>
    <property type="project" value="UniProtKB-SubCell"/>
</dbReference>
<name>A0A562LHD9_9BRAD</name>
<evidence type="ECO:0000313" key="8">
    <source>
        <dbReference type="EMBL" id="TWI07044.1"/>
    </source>
</evidence>